<evidence type="ECO:0000256" key="3">
    <source>
        <dbReference type="ARBA" id="ARBA00022452"/>
    </source>
</evidence>
<dbReference type="InterPro" id="IPR023997">
    <property type="entry name" value="TonB-dep_OMP_SusC/RagA_CS"/>
</dbReference>
<keyword evidence="2 8" id="KW-0813">Transport</keyword>
<evidence type="ECO:0000256" key="4">
    <source>
        <dbReference type="ARBA" id="ARBA00022692"/>
    </source>
</evidence>
<evidence type="ECO:0000256" key="1">
    <source>
        <dbReference type="ARBA" id="ARBA00004571"/>
    </source>
</evidence>
<dbReference type="SUPFAM" id="SSF56935">
    <property type="entry name" value="Porins"/>
    <property type="match status" value="1"/>
</dbReference>
<protein>
    <submittedName>
        <fullName evidence="11">TonB-linked outer membrane protein, SusC/RagA family</fullName>
    </submittedName>
</protein>
<evidence type="ECO:0000259" key="10">
    <source>
        <dbReference type="Pfam" id="PF07715"/>
    </source>
</evidence>
<dbReference type="NCBIfam" id="TIGR04056">
    <property type="entry name" value="OMP_RagA_SusC"/>
    <property type="match status" value="1"/>
</dbReference>
<keyword evidence="6 8" id="KW-0472">Membrane</keyword>
<dbReference type="EMBL" id="FONY01000004">
    <property type="protein sequence ID" value="SFE64383.1"/>
    <property type="molecule type" value="Genomic_DNA"/>
</dbReference>
<dbReference type="AlphaFoldDB" id="A0A1I2C9A2"/>
<dbReference type="NCBIfam" id="TIGR04057">
    <property type="entry name" value="SusC_RagA_signa"/>
    <property type="match status" value="1"/>
</dbReference>
<name>A0A1I2C9A2_9BACT</name>
<dbReference type="Pfam" id="PF07715">
    <property type="entry name" value="Plug"/>
    <property type="match status" value="1"/>
</dbReference>
<dbReference type="Proteomes" id="UP000199513">
    <property type="component" value="Unassembled WGS sequence"/>
</dbReference>
<keyword evidence="5 9" id="KW-0732">Signal</keyword>
<evidence type="ECO:0000313" key="12">
    <source>
        <dbReference type="Proteomes" id="UP000199513"/>
    </source>
</evidence>
<feature type="signal peptide" evidence="9">
    <location>
        <begin position="1"/>
        <end position="26"/>
    </location>
</feature>
<dbReference type="GO" id="GO:0009279">
    <property type="term" value="C:cell outer membrane"/>
    <property type="evidence" value="ECO:0007669"/>
    <property type="project" value="UniProtKB-SubCell"/>
</dbReference>
<keyword evidence="7 8" id="KW-0998">Cell outer membrane</keyword>
<evidence type="ECO:0000256" key="9">
    <source>
        <dbReference type="SAM" id="SignalP"/>
    </source>
</evidence>
<accession>A0A1I2C9A2</accession>
<evidence type="ECO:0000256" key="2">
    <source>
        <dbReference type="ARBA" id="ARBA00022448"/>
    </source>
</evidence>
<dbReference type="InterPro" id="IPR008969">
    <property type="entry name" value="CarboxyPept-like_regulatory"/>
</dbReference>
<sequence length="1097" mass="120343">MKNNFYRFFLFLGVAIGLLFSMNMQAQDKMLRGKVTIASTGEEFPGVSVFIKGTTVGTVTGTDGTYSLKLPTNANIVVFSFVGYKSVEVAIGGQSTIDAQLVEDVQSLNEVVVTALGVEKEKKALGYATQTIQSNDLIQARETNLVNSLAGKIAGVTVVGNPTGIGGSARVIIRGERSLNINNNQPLFVVDGVPISNNNYGSSGRSNQEADYGNGAGFINPDDIESMTVLKGGAASALYGSRANNGVIVIKTKSGRGTKGIGATVNSTLTFENVLRLPEYQNVYGQGLGGVFEFRDGNGGGLADGVDESWGPAYNGQLIRQFDSPTSNGRRGGDVGNLNTRIGPVNLAAQLAARGEIQPTPWVARPDNVKNFFQTGLTFTQNVALAGSNENGDFRVSYTYLDQKGIVPNTDLNRNTFAFAGGYNLSKRLKARAVINYIKNTSGNRPNLSYGTENIMYLFNCWLGRQVDVQAMRDYWQFGREGLNQFGFNYNYHDNPYFNVFENTNGQSLDRVYGNLSLTYQFTDWLNLMVRSGTDFSNEFRDRRRAYSTQRFPLGSYREEKIFYEERNTDFLLSANKNLSETISLTASVGGNTLTQVFNTSDVSAPELAVPGVYSLGNSRVAIQASAFRSKKRINSLYASAQLGYKNFLYLDLSARNDWSSTLPKGEWSYFYPAANLSAVISDMVELPKLISFAKARVGIAQVGNDTQPYQLQAVYNAETPVKGLPAYGESSVIPNLNLKPELSTSFEAGIDVRLLEGRIGIDFTYYNTRSRNQIIGIPLSNTTGYSSRIINAGLIENRGIELMLNVVPIQLDNSIRWSIDFNFSRNRSEVKELAEGIQNFVMASRYLSVEARVGGRMGDMYGIGFARVQNTDPNGKYYDPTGQFVGQVVYNTAGKPIPTDQVINLGNYNPDWMLGITNTLSYKGINFSFLFDIRQGGKVYSHTQTVGREGGMIIETLEGRANGYDLSLPGNGVIGQGVVQNADGSFRPNDFKLSAREWHTSITLGRRLLEGMVYDASFVKLREVKLGYTLPNKFMGRLPFRDVNISFVGRNLFLWTNVPHIDPETASTAGGTIIPGIESVALPSTRSYGFNLGFKF</sequence>
<evidence type="ECO:0000313" key="11">
    <source>
        <dbReference type="EMBL" id="SFE64383.1"/>
    </source>
</evidence>
<dbReference type="RefSeq" id="WP_091540086.1">
    <property type="nucleotide sequence ID" value="NZ_FONY01000004.1"/>
</dbReference>
<feature type="domain" description="TonB-dependent receptor plug" evidence="10">
    <location>
        <begin position="123"/>
        <end position="247"/>
    </location>
</feature>
<comment type="similarity">
    <text evidence="8">Belongs to the TonB-dependent receptor family.</text>
</comment>
<dbReference type="InterPro" id="IPR012910">
    <property type="entry name" value="Plug_dom"/>
</dbReference>
<dbReference type="InterPro" id="IPR039426">
    <property type="entry name" value="TonB-dep_rcpt-like"/>
</dbReference>
<reference evidence="11 12" key="1">
    <citation type="submission" date="2016-10" db="EMBL/GenBank/DDBJ databases">
        <authorList>
            <person name="de Groot N.N."/>
        </authorList>
    </citation>
    <scope>NUCLEOTIDE SEQUENCE [LARGE SCALE GENOMIC DNA]</scope>
    <source>
        <strain>GEY</strain>
        <strain evidence="12">DSM 9560</strain>
    </source>
</reference>
<evidence type="ECO:0000256" key="5">
    <source>
        <dbReference type="ARBA" id="ARBA00022729"/>
    </source>
</evidence>
<feature type="chain" id="PRO_5011727292" evidence="9">
    <location>
        <begin position="27"/>
        <end position="1097"/>
    </location>
</feature>
<dbReference type="Pfam" id="PF13715">
    <property type="entry name" value="CarbopepD_reg_2"/>
    <property type="match status" value="1"/>
</dbReference>
<dbReference type="STRING" id="1003.SAMN04488541_1004127"/>
<dbReference type="InterPro" id="IPR036942">
    <property type="entry name" value="Beta-barrel_TonB_sf"/>
</dbReference>
<dbReference type="InterPro" id="IPR037066">
    <property type="entry name" value="Plug_dom_sf"/>
</dbReference>
<dbReference type="SUPFAM" id="SSF49464">
    <property type="entry name" value="Carboxypeptidase regulatory domain-like"/>
    <property type="match status" value="1"/>
</dbReference>
<dbReference type="PANTHER" id="PTHR30069:SF29">
    <property type="entry name" value="HEMOGLOBIN AND HEMOGLOBIN-HAPTOGLOBIN-BINDING PROTEIN 1-RELATED"/>
    <property type="match status" value="1"/>
</dbReference>
<organism evidence="11 12">
    <name type="scientific">Thermoflexibacter ruber</name>
    <dbReference type="NCBI Taxonomy" id="1003"/>
    <lineage>
        <taxon>Bacteria</taxon>
        <taxon>Pseudomonadati</taxon>
        <taxon>Bacteroidota</taxon>
        <taxon>Cytophagia</taxon>
        <taxon>Cytophagales</taxon>
        <taxon>Thermoflexibacteraceae</taxon>
        <taxon>Thermoflexibacter</taxon>
    </lineage>
</organism>
<dbReference type="GO" id="GO:0015344">
    <property type="term" value="F:siderophore uptake transmembrane transporter activity"/>
    <property type="evidence" value="ECO:0007669"/>
    <property type="project" value="TreeGrafter"/>
</dbReference>
<dbReference type="InterPro" id="IPR023996">
    <property type="entry name" value="TonB-dep_OMP_SusC/RagA"/>
</dbReference>
<evidence type="ECO:0000256" key="7">
    <source>
        <dbReference type="ARBA" id="ARBA00023237"/>
    </source>
</evidence>
<dbReference type="PANTHER" id="PTHR30069">
    <property type="entry name" value="TONB-DEPENDENT OUTER MEMBRANE RECEPTOR"/>
    <property type="match status" value="1"/>
</dbReference>
<keyword evidence="3 8" id="KW-1134">Transmembrane beta strand</keyword>
<gene>
    <name evidence="11" type="ORF">SAMN04488541_1004127</name>
</gene>
<dbReference type="GO" id="GO:0044718">
    <property type="term" value="P:siderophore transmembrane transport"/>
    <property type="evidence" value="ECO:0007669"/>
    <property type="project" value="TreeGrafter"/>
</dbReference>
<dbReference type="PROSITE" id="PS52016">
    <property type="entry name" value="TONB_DEPENDENT_REC_3"/>
    <property type="match status" value="1"/>
</dbReference>
<dbReference type="Gene3D" id="2.60.40.1120">
    <property type="entry name" value="Carboxypeptidase-like, regulatory domain"/>
    <property type="match status" value="1"/>
</dbReference>
<dbReference type="Gene3D" id="2.170.130.10">
    <property type="entry name" value="TonB-dependent receptor, plug domain"/>
    <property type="match status" value="1"/>
</dbReference>
<keyword evidence="12" id="KW-1185">Reference proteome</keyword>
<evidence type="ECO:0000256" key="8">
    <source>
        <dbReference type="PROSITE-ProRule" id="PRU01360"/>
    </source>
</evidence>
<keyword evidence="4 8" id="KW-0812">Transmembrane</keyword>
<comment type="subcellular location">
    <subcellularLocation>
        <location evidence="1 8">Cell outer membrane</location>
        <topology evidence="1 8">Multi-pass membrane protein</topology>
    </subcellularLocation>
</comment>
<proteinExistence type="inferred from homology"/>
<evidence type="ECO:0000256" key="6">
    <source>
        <dbReference type="ARBA" id="ARBA00023136"/>
    </source>
</evidence>
<dbReference type="Gene3D" id="2.40.170.20">
    <property type="entry name" value="TonB-dependent receptor, beta-barrel domain"/>
    <property type="match status" value="1"/>
</dbReference>
<dbReference type="OrthoDB" id="9768177at2"/>